<comment type="caution">
    <text evidence="2">The sequence shown here is derived from an EMBL/GenBank/DDBJ whole genome shotgun (WGS) entry which is preliminary data.</text>
</comment>
<gene>
    <name evidence="2" type="ORF">FM069_06795</name>
</gene>
<proteinExistence type="predicted"/>
<dbReference type="Proteomes" id="UP000315235">
    <property type="component" value="Unassembled WGS sequence"/>
</dbReference>
<evidence type="ECO:0000313" key="2">
    <source>
        <dbReference type="EMBL" id="TRX75440.1"/>
    </source>
</evidence>
<name>A0A553H129_9PSED</name>
<dbReference type="AlphaFoldDB" id="A0A553H129"/>
<dbReference type="PROSITE" id="PS51257">
    <property type="entry name" value="PROKAR_LIPOPROTEIN"/>
    <property type="match status" value="1"/>
</dbReference>
<keyword evidence="1" id="KW-0732">Signal</keyword>
<evidence type="ECO:0008006" key="4">
    <source>
        <dbReference type="Google" id="ProtNLM"/>
    </source>
</evidence>
<feature type="chain" id="PRO_5021903106" description="Lipoprotein" evidence="1">
    <location>
        <begin position="25"/>
        <end position="131"/>
    </location>
</feature>
<organism evidence="2 3">
    <name type="scientific">Pseudomonas mangiferae</name>
    <dbReference type="NCBI Taxonomy" id="2593654"/>
    <lineage>
        <taxon>Bacteria</taxon>
        <taxon>Pseudomonadati</taxon>
        <taxon>Pseudomonadota</taxon>
        <taxon>Gammaproteobacteria</taxon>
        <taxon>Pseudomonadales</taxon>
        <taxon>Pseudomonadaceae</taxon>
        <taxon>Pseudomonas</taxon>
    </lineage>
</organism>
<reference evidence="2 3" key="1">
    <citation type="submission" date="2019-07" db="EMBL/GenBank/DDBJ databases">
        <title>Pseudomonas mangiferae sp. nov., isolated from bark of mango tree in Thailand.</title>
        <authorList>
            <person name="Srisuk N."/>
            <person name="Anurat P."/>
        </authorList>
    </citation>
    <scope>NUCLEOTIDE SEQUENCE [LARGE SCALE GENOMIC DNA]</scope>
    <source>
        <strain evidence="2 3">DMKU_BBB3-04</strain>
    </source>
</reference>
<keyword evidence="3" id="KW-1185">Reference proteome</keyword>
<dbReference type="PANTHER" id="PTHR38013:SF1">
    <property type="entry name" value="GLYCOPROTEIN_POLYSACCHARIDE METABOLISM"/>
    <property type="match status" value="1"/>
</dbReference>
<dbReference type="Pfam" id="PF09619">
    <property type="entry name" value="YscW"/>
    <property type="match status" value="1"/>
</dbReference>
<evidence type="ECO:0000256" key="1">
    <source>
        <dbReference type="SAM" id="SignalP"/>
    </source>
</evidence>
<dbReference type="InterPro" id="IPR039366">
    <property type="entry name" value="Pilotin"/>
</dbReference>
<accession>A0A553H129</accession>
<protein>
    <recommendedName>
        <fullName evidence="4">Lipoprotein</fullName>
    </recommendedName>
</protein>
<sequence>MLRPALFLSAALLLSACSLGQAPASLRGEVFYHTHDDLPEDAVLSIRLLDLTRADEPPRELARQQEWVRGPIPRRFHLLYDPADIQPGHSYAVQARIQYGEHLLFVNTVHHGVLLDGSDPQPIRVRVAALE</sequence>
<evidence type="ECO:0000313" key="3">
    <source>
        <dbReference type="Proteomes" id="UP000315235"/>
    </source>
</evidence>
<dbReference type="OrthoDB" id="5348860at2"/>
<dbReference type="InterPro" id="IPR053196">
    <property type="entry name" value="Lipoprotein_YbaY-like"/>
</dbReference>
<dbReference type="RefSeq" id="WP_143487532.1">
    <property type="nucleotide sequence ID" value="NZ_VJOY01000004.1"/>
</dbReference>
<dbReference type="PANTHER" id="PTHR38013">
    <property type="entry name" value="GLYCOPROTEIN/POLYSACCHARIDE METABOLISM"/>
    <property type="match status" value="1"/>
</dbReference>
<feature type="signal peptide" evidence="1">
    <location>
        <begin position="1"/>
        <end position="24"/>
    </location>
</feature>
<dbReference type="EMBL" id="VJOY01000004">
    <property type="protein sequence ID" value="TRX75440.1"/>
    <property type="molecule type" value="Genomic_DNA"/>
</dbReference>